<gene>
    <name evidence="3" type="ORF">FEM48_Zijuj12G0212600</name>
</gene>
<accession>A0A978UFL2</accession>
<dbReference type="Pfam" id="PF04043">
    <property type="entry name" value="PMEI"/>
    <property type="match status" value="1"/>
</dbReference>
<reference evidence="3" key="1">
    <citation type="journal article" date="2021" name="Front. Plant Sci.">
        <title>Chromosome-Scale Genome Assembly for Chinese Sour Jujube and Insights Into Its Genome Evolution and Domestication Signature.</title>
        <authorList>
            <person name="Shen L.-Y."/>
            <person name="Luo H."/>
            <person name="Wang X.-L."/>
            <person name="Wang X.-M."/>
            <person name="Qiu X.-J."/>
            <person name="Liu H."/>
            <person name="Zhou S.-S."/>
            <person name="Jia K.-H."/>
            <person name="Nie S."/>
            <person name="Bao Y.-T."/>
            <person name="Zhang R.-G."/>
            <person name="Yun Q.-Z."/>
            <person name="Chai Y.-H."/>
            <person name="Lu J.-Y."/>
            <person name="Li Y."/>
            <person name="Zhao S.-W."/>
            <person name="Mao J.-F."/>
            <person name="Jia S.-G."/>
            <person name="Mao Y.-M."/>
        </authorList>
    </citation>
    <scope>NUCLEOTIDE SEQUENCE</scope>
    <source>
        <strain evidence="3">AT0</strain>
        <tissue evidence="3">Leaf</tissue>
    </source>
</reference>
<dbReference type="Proteomes" id="UP000813462">
    <property type="component" value="Unassembled WGS sequence"/>
</dbReference>
<dbReference type="EMBL" id="JAEACU010000012">
    <property type="protein sequence ID" value="KAH7513555.1"/>
    <property type="molecule type" value="Genomic_DNA"/>
</dbReference>
<evidence type="ECO:0000313" key="3">
    <source>
        <dbReference type="EMBL" id="KAH7513555.1"/>
    </source>
</evidence>
<name>A0A978UFL2_ZIZJJ</name>
<dbReference type="NCBIfam" id="TIGR01614">
    <property type="entry name" value="PME_inhib"/>
    <property type="match status" value="1"/>
</dbReference>
<organism evidence="3 4">
    <name type="scientific">Ziziphus jujuba var. spinosa</name>
    <dbReference type="NCBI Taxonomy" id="714518"/>
    <lineage>
        <taxon>Eukaryota</taxon>
        <taxon>Viridiplantae</taxon>
        <taxon>Streptophyta</taxon>
        <taxon>Embryophyta</taxon>
        <taxon>Tracheophyta</taxon>
        <taxon>Spermatophyta</taxon>
        <taxon>Magnoliopsida</taxon>
        <taxon>eudicotyledons</taxon>
        <taxon>Gunneridae</taxon>
        <taxon>Pentapetalae</taxon>
        <taxon>rosids</taxon>
        <taxon>fabids</taxon>
        <taxon>Rosales</taxon>
        <taxon>Rhamnaceae</taxon>
        <taxon>Paliureae</taxon>
        <taxon>Ziziphus</taxon>
    </lineage>
</organism>
<evidence type="ECO:0000256" key="1">
    <source>
        <dbReference type="SAM" id="Phobius"/>
    </source>
</evidence>
<dbReference type="InterPro" id="IPR035513">
    <property type="entry name" value="Invertase/methylesterase_inhib"/>
</dbReference>
<proteinExistence type="predicted"/>
<evidence type="ECO:0000313" key="4">
    <source>
        <dbReference type="Proteomes" id="UP000813462"/>
    </source>
</evidence>
<dbReference type="GO" id="GO:0004857">
    <property type="term" value="F:enzyme inhibitor activity"/>
    <property type="evidence" value="ECO:0007669"/>
    <property type="project" value="InterPro"/>
</dbReference>
<feature type="transmembrane region" description="Helical" evidence="1">
    <location>
        <begin position="24"/>
        <end position="45"/>
    </location>
</feature>
<dbReference type="Gene3D" id="1.20.140.40">
    <property type="entry name" value="Invertase/pectin methylesterase inhibitor family protein"/>
    <property type="match status" value="1"/>
</dbReference>
<dbReference type="SUPFAM" id="SSF101148">
    <property type="entry name" value="Plant invertase/pectin methylesterase inhibitor"/>
    <property type="match status" value="1"/>
</dbReference>
<keyword evidence="1" id="KW-0812">Transmembrane</keyword>
<keyword evidence="1" id="KW-1133">Transmembrane helix</keyword>
<evidence type="ECO:0000259" key="2">
    <source>
        <dbReference type="Pfam" id="PF04043"/>
    </source>
</evidence>
<dbReference type="AlphaFoldDB" id="A0A978UFL2"/>
<protein>
    <recommendedName>
        <fullName evidence="2">Pectinesterase inhibitor domain-containing protein</fullName>
    </recommendedName>
</protein>
<keyword evidence="1" id="KW-0472">Membrane</keyword>
<sequence>MLCWAAGTWPPQDNRIYIKQTIKARIAVAGISIILVVGAVIGVIVTKRNNSNDNDELSNSSKAVAAICGPTDYKQACIHSLGAIATNESATPKQLIEAALSATIEQVKLALDKSAKLGNSAAGNATQKMSMEDCQDLLQFAVAELQASFSMVGDSELHTLKDKEA</sequence>
<dbReference type="CDD" id="cd15798">
    <property type="entry name" value="PMEI-like_3"/>
    <property type="match status" value="1"/>
</dbReference>
<comment type="caution">
    <text evidence="3">The sequence shown here is derived from an EMBL/GenBank/DDBJ whole genome shotgun (WGS) entry which is preliminary data.</text>
</comment>
<feature type="domain" description="Pectinesterase inhibitor" evidence="2">
    <location>
        <begin position="63"/>
        <end position="154"/>
    </location>
</feature>
<dbReference type="InterPro" id="IPR006501">
    <property type="entry name" value="Pectinesterase_inhib_dom"/>
</dbReference>
<dbReference type="PANTHER" id="PTHR31707">
    <property type="entry name" value="PECTINESTERASE"/>
    <property type="match status" value="1"/>
</dbReference>